<evidence type="ECO:0000313" key="2">
    <source>
        <dbReference type="Proteomes" id="UP000478052"/>
    </source>
</evidence>
<evidence type="ECO:0000313" key="1">
    <source>
        <dbReference type="EMBL" id="KAF0749831.1"/>
    </source>
</evidence>
<comment type="caution">
    <text evidence="1">The sequence shown here is derived from an EMBL/GenBank/DDBJ whole genome shotgun (WGS) entry which is preliminary data.</text>
</comment>
<dbReference type="GO" id="GO:0006508">
    <property type="term" value="P:proteolysis"/>
    <property type="evidence" value="ECO:0007669"/>
    <property type="project" value="UniProtKB-KW"/>
</dbReference>
<protein>
    <submittedName>
        <fullName evidence="1">Sentrin-specific protease 1-like</fullName>
    </submittedName>
</protein>
<sequence length="97" mass="11759">MDLELKEIQYYDNLGGYNFEETIMCSKLATSNCKKYPSLRKWSRLWTRFAVFNFSQRYMKLFRQLIVYQLTVKRLVDVNVNAKYIDLFIMSLNMDNM</sequence>
<reference evidence="1 2" key="1">
    <citation type="submission" date="2019-08" db="EMBL/GenBank/DDBJ databases">
        <title>Whole genome of Aphis craccivora.</title>
        <authorList>
            <person name="Voronova N.V."/>
            <person name="Shulinski R.S."/>
            <person name="Bandarenka Y.V."/>
            <person name="Zhorov D.G."/>
            <person name="Warner D."/>
        </authorList>
    </citation>
    <scope>NUCLEOTIDE SEQUENCE [LARGE SCALE GENOMIC DNA]</scope>
    <source>
        <strain evidence="1">180601</strain>
        <tissue evidence="1">Whole Body</tissue>
    </source>
</reference>
<accession>A0A6G0Y682</accession>
<feature type="non-terminal residue" evidence="1">
    <location>
        <position position="97"/>
    </location>
</feature>
<name>A0A6G0Y682_APHCR</name>
<keyword evidence="2" id="KW-1185">Reference proteome</keyword>
<keyword evidence="1" id="KW-0645">Protease</keyword>
<keyword evidence="1" id="KW-0378">Hydrolase</keyword>
<organism evidence="1 2">
    <name type="scientific">Aphis craccivora</name>
    <name type="common">Cowpea aphid</name>
    <dbReference type="NCBI Taxonomy" id="307492"/>
    <lineage>
        <taxon>Eukaryota</taxon>
        <taxon>Metazoa</taxon>
        <taxon>Ecdysozoa</taxon>
        <taxon>Arthropoda</taxon>
        <taxon>Hexapoda</taxon>
        <taxon>Insecta</taxon>
        <taxon>Pterygota</taxon>
        <taxon>Neoptera</taxon>
        <taxon>Paraneoptera</taxon>
        <taxon>Hemiptera</taxon>
        <taxon>Sternorrhyncha</taxon>
        <taxon>Aphidomorpha</taxon>
        <taxon>Aphidoidea</taxon>
        <taxon>Aphididae</taxon>
        <taxon>Aphidini</taxon>
        <taxon>Aphis</taxon>
        <taxon>Aphis</taxon>
    </lineage>
</organism>
<dbReference type="GO" id="GO:0008233">
    <property type="term" value="F:peptidase activity"/>
    <property type="evidence" value="ECO:0007669"/>
    <property type="project" value="UniProtKB-KW"/>
</dbReference>
<proteinExistence type="predicted"/>
<gene>
    <name evidence="1" type="ORF">FWK35_00024561</name>
</gene>
<dbReference type="EMBL" id="VUJU01005951">
    <property type="protein sequence ID" value="KAF0749831.1"/>
    <property type="molecule type" value="Genomic_DNA"/>
</dbReference>
<dbReference type="AlphaFoldDB" id="A0A6G0Y682"/>
<dbReference type="Proteomes" id="UP000478052">
    <property type="component" value="Unassembled WGS sequence"/>
</dbReference>